<organism evidence="2 3">
    <name type="scientific">Paenibacillus popilliae</name>
    <name type="common">Bacillus popilliae</name>
    <dbReference type="NCBI Taxonomy" id="78057"/>
    <lineage>
        <taxon>Bacteria</taxon>
        <taxon>Bacillati</taxon>
        <taxon>Bacillota</taxon>
        <taxon>Bacilli</taxon>
        <taxon>Bacillales</taxon>
        <taxon>Paenibacillaceae</taxon>
        <taxon>Paenibacillus</taxon>
    </lineage>
</organism>
<reference evidence="2 3" key="1">
    <citation type="submission" date="2018-03" db="EMBL/GenBank/DDBJ databases">
        <title>Aerobic endospore-forming bacteria genome sequencing and assembly.</title>
        <authorList>
            <person name="Cavalcante D.A."/>
            <person name="Driks A."/>
            <person name="Putonti C."/>
            <person name="De-Souza M.T."/>
        </authorList>
    </citation>
    <scope>NUCLEOTIDE SEQUENCE [LARGE SCALE GENOMIC DNA]</scope>
    <source>
        <strain evidence="2 3">SDF0028</strain>
    </source>
</reference>
<dbReference type="InterPro" id="IPR006076">
    <property type="entry name" value="FAD-dep_OxRdtase"/>
</dbReference>
<dbReference type="Pfam" id="PF01266">
    <property type="entry name" value="DAO"/>
    <property type="match status" value="1"/>
</dbReference>
<dbReference type="Proteomes" id="UP000316208">
    <property type="component" value="Unassembled WGS sequence"/>
</dbReference>
<dbReference type="Gene3D" id="3.50.50.60">
    <property type="entry name" value="FAD/NAD(P)-binding domain"/>
    <property type="match status" value="1"/>
</dbReference>
<protein>
    <submittedName>
        <fullName evidence="2">FAD-dependent oxidoreductase</fullName>
    </submittedName>
</protein>
<gene>
    <name evidence="2" type="ORF">C7Y44_11435</name>
</gene>
<dbReference type="EMBL" id="SADY01000003">
    <property type="protein sequence ID" value="TQR44927.1"/>
    <property type="molecule type" value="Genomic_DNA"/>
</dbReference>
<evidence type="ECO:0000313" key="2">
    <source>
        <dbReference type="EMBL" id="TQR44927.1"/>
    </source>
</evidence>
<evidence type="ECO:0000313" key="3">
    <source>
        <dbReference type="Proteomes" id="UP000316208"/>
    </source>
</evidence>
<dbReference type="PANTHER" id="PTHR13847:SF201">
    <property type="entry name" value="PUTATIBE OXIDOREDUCTASE"/>
    <property type="match status" value="1"/>
</dbReference>
<evidence type="ECO:0000259" key="1">
    <source>
        <dbReference type="Pfam" id="PF01266"/>
    </source>
</evidence>
<feature type="domain" description="FAD dependent oxidoreductase" evidence="1">
    <location>
        <begin position="49"/>
        <end position="406"/>
    </location>
</feature>
<name>A0ABY3AQS4_PAEPP</name>
<keyword evidence="3" id="KW-1185">Reference proteome</keyword>
<accession>A0ABY3AQS4</accession>
<dbReference type="SUPFAM" id="SSF51905">
    <property type="entry name" value="FAD/NAD(P)-binding domain"/>
    <property type="match status" value="1"/>
</dbReference>
<comment type="caution">
    <text evidence="2">The sequence shown here is derived from an EMBL/GenBank/DDBJ whole genome shotgun (WGS) entry which is preliminary data.</text>
</comment>
<dbReference type="Gene3D" id="3.30.9.10">
    <property type="entry name" value="D-Amino Acid Oxidase, subunit A, domain 2"/>
    <property type="match status" value="1"/>
</dbReference>
<sequence>MNPTLGKYVTGNLDERRCRVDLQFGSLPWKSTLPSRHVHPPLSESIRCDVLVVGSGISGALCAYELCKRGFDVVVLEKRHVGGGSTSSSTGLLQYMNDRSLTSCIELFGERRGLRFYTLCKQAAERLLTIASELDEDSEMFPRSSLYYASSEEDVRSLRVEYDNLHRYGFHTEWWNSQQIRHRFGFDKPAAIVTHGDAEVNPYRFTHALLHTATNKYKLRVYEHTKGTQVRHEGGFIQIQTDGGFVATAKHAVFALGYETNEMKSNPNTKITSSFAIKTQTIPDLLDVWHERFLIWETRRPYLYLRTSTDNRILAGGFDEGDISTEERNKLLPSKTAQLIKEVEALFPQLAPLIAENAWAGAFGVTQDGYPYFGEAPHRPGCFFIEAFGGNGTVYSTIASQIVGDLIEFGSHPDAELFSYTRR</sequence>
<proteinExistence type="predicted"/>
<dbReference type="PANTHER" id="PTHR13847">
    <property type="entry name" value="SARCOSINE DEHYDROGENASE-RELATED"/>
    <property type="match status" value="1"/>
</dbReference>
<dbReference type="InterPro" id="IPR036188">
    <property type="entry name" value="FAD/NAD-bd_sf"/>
</dbReference>